<dbReference type="Pfam" id="PF26078">
    <property type="entry name" value="Baseplate_J_M"/>
    <property type="match status" value="1"/>
</dbReference>
<dbReference type="OrthoDB" id="9793802at2"/>
<feature type="domain" description="Baseplate J-like C-terminal" evidence="2">
    <location>
        <begin position="213"/>
        <end position="294"/>
    </location>
</feature>
<dbReference type="EMBL" id="FZON01000015">
    <property type="protein sequence ID" value="SNS44586.1"/>
    <property type="molecule type" value="Genomic_DNA"/>
</dbReference>
<proteinExistence type="predicted"/>
<evidence type="ECO:0000259" key="2">
    <source>
        <dbReference type="Pfam" id="PF26079"/>
    </source>
</evidence>
<dbReference type="InterPro" id="IPR058531">
    <property type="entry name" value="Baseplate_J_M"/>
</dbReference>
<dbReference type="Pfam" id="PF26079">
    <property type="entry name" value="Baseplate_J_C"/>
    <property type="match status" value="1"/>
</dbReference>
<sequence length="300" mass="31372">MSRFVQIDLSALTPPDVVETLDYEAIVAAIKADVEAAAPELADVLALESEPVVKLIEAFAYRELLLRQRVNDAAEAVMLARASGADLDNLAALFGVERLTISPGDPDAVPPIPAVMEADDALRQRVQLSLEAQSVAGPEGAYLFHARAADERVRDASVISPGAGEVLVTVLASEGDGTAPQDLVDAVEAAVGAEDVRPLTDHVTVSSAAVVDYTIEAELTLYHGPDADVVAAAARASVEAFATRHHRIGHDITRSGLFAALHVEGVQRVELIQPAADIVVDDTQAAHCGSISVSVGGRDV</sequence>
<dbReference type="Proteomes" id="UP000198440">
    <property type="component" value="Unassembled WGS sequence"/>
</dbReference>
<name>A0A239EIW7_9RHOB</name>
<dbReference type="PANTHER" id="PTHR35862">
    <property type="entry name" value="FELS-2 PROPHAGE PROTEIN"/>
    <property type="match status" value="1"/>
</dbReference>
<organism evidence="3 4">
    <name type="scientific">Antarctobacter heliothermus</name>
    <dbReference type="NCBI Taxonomy" id="74033"/>
    <lineage>
        <taxon>Bacteria</taxon>
        <taxon>Pseudomonadati</taxon>
        <taxon>Pseudomonadota</taxon>
        <taxon>Alphaproteobacteria</taxon>
        <taxon>Rhodobacterales</taxon>
        <taxon>Roseobacteraceae</taxon>
        <taxon>Antarctobacter</taxon>
    </lineage>
</organism>
<evidence type="ECO:0000313" key="4">
    <source>
        <dbReference type="Proteomes" id="UP000198440"/>
    </source>
</evidence>
<gene>
    <name evidence="3" type="ORF">SAMN04488078_101556</name>
</gene>
<dbReference type="RefSeq" id="WP_089277728.1">
    <property type="nucleotide sequence ID" value="NZ_FZON01000015.1"/>
</dbReference>
<dbReference type="PIRSF" id="PIRSF020481">
    <property type="entry name" value="BAP"/>
    <property type="match status" value="1"/>
</dbReference>
<dbReference type="InterPro" id="IPR052726">
    <property type="entry name" value="Phage_Baseplate_Hub"/>
</dbReference>
<protein>
    <submittedName>
        <fullName evidence="3">Phage-related baseplate assembly protein</fullName>
    </submittedName>
</protein>
<dbReference type="PANTHER" id="PTHR35862:SF1">
    <property type="entry name" value="FELS-2 PROPHAGE PROTEIN"/>
    <property type="match status" value="1"/>
</dbReference>
<accession>A0A239EIW7</accession>
<dbReference type="AlphaFoldDB" id="A0A239EIW7"/>
<dbReference type="InterPro" id="IPR058530">
    <property type="entry name" value="Baseplate_J-like_C"/>
</dbReference>
<evidence type="ECO:0000313" key="3">
    <source>
        <dbReference type="EMBL" id="SNS44586.1"/>
    </source>
</evidence>
<dbReference type="InterPro" id="IPR014507">
    <property type="entry name" value="Baseplate_assembly_J_pred"/>
</dbReference>
<feature type="domain" description="Baseplate J-like central" evidence="1">
    <location>
        <begin position="135"/>
        <end position="206"/>
    </location>
</feature>
<reference evidence="3 4" key="1">
    <citation type="submission" date="2017-06" db="EMBL/GenBank/DDBJ databases">
        <authorList>
            <person name="Kim H.J."/>
            <person name="Triplett B.A."/>
        </authorList>
    </citation>
    <scope>NUCLEOTIDE SEQUENCE [LARGE SCALE GENOMIC DNA]</scope>
    <source>
        <strain evidence="3 4">DSM 11445</strain>
    </source>
</reference>
<evidence type="ECO:0000259" key="1">
    <source>
        <dbReference type="Pfam" id="PF26078"/>
    </source>
</evidence>